<sequence length="31" mass="3297">PSDLAGTWAHLPEHVKVAIVAMASSEVRPKV</sequence>
<name>X0XY00_9ZZZZ</name>
<evidence type="ECO:0000313" key="1">
    <source>
        <dbReference type="EMBL" id="GAG48235.1"/>
    </source>
</evidence>
<accession>X0XY00</accession>
<gene>
    <name evidence="1" type="ORF">S01H1_82199</name>
</gene>
<feature type="non-terminal residue" evidence="1">
    <location>
        <position position="1"/>
    </location>
</feature>
<protein>
    <submittedName>
        <fullName evidence="1">Uncharacterized protein</fullName>
    </submittedName>
</protein>
<reference evidence="1" key="1">
    <citation type="journal article" date="2014" name="Front. Microbiol.">
        <title>High frequency of phylogenetically diverse reductive dehalogenase-homologous genes in deep subseafloor sedimentary metagenomes.</title>
        <authorList>
            <person name="Kawai M."/>
            <person name="Futagami T."/>
            <person name="Toyoda A."/>
            <person name="Takaki Y."/>
            <person name="Nishi S."/>
            <person name="Hori S."/>
            <person name="Arai W."/>
            <person name="Tsubouchi T."/>
            <person name="Morono Y."/>
            <person name="Uchiyama I."/>
            <person name="Ito T."/>
            <person name="Fujiyama A."/>
            <person name="Inagaki F."/>
            <person name="Takami H."/>
        </authorList>
    </citation>
    <scope>NUCLEOTIDE SEQUENCE</scope>
    <source>
        <strain evidence="1">Expedition CK06-06</strain>
    </source>
</reference>
<proteinExistence type="predicted"/>
<organism evidence="1">
    <name type="scientific">marine sediment metagenome</name>
    <dbReference type="NCBI Taxonomy" id="412755"/>
    <lineage>
        <taxon>unclassified sequences</taxon>
        <taxon>metagenomes</taxon>
        <taxon>ecological metagenomes</taxon>
    </lineage>
</organism>
<comment type="caution">
    <text evidence="1">The sequence shown here is derived from an EMBL/GenBank/DDBJ whole genome shotgun (WGS) entry which is preliminary data.</text>
</comment>
<dbReference type="AlphaFoldDB" id="X0XY00"/>
<dbReference type="EMBL" id="BARS01055704">
    <property type="protein sequence ID" value="GAG48235.1"/>
    <property type="molecule type" value="Genomic_DNA"/>
</dbReference>